<evidence type="ECO:0000313" key="2">
    <source>
        <dbReference type="EMBL" id="KRX03626.1"/>
    </source>
</evidence>
<keyword evidence="1" id="KW-0812">Transmembrane</keyword>
<organism evidence="2 3">
    <name type="scientific">Pseudocohnilembus persalinus</name>
    <name type="common">Ciliate</name>
    <dbReference type="NCBI Taxonomy" id="266149"/>
    <lineage>
        <taxon>Eukaryota</taxon>
        <taxon>Sar</taxon>
        <taxon>Alveolata</taxon>
        <taxon>Ciliophora</taxon>
        <taxon>Intramacronucleata</taxon>
        <taxon>Oligohymenophorea</taxon>
        <taxon>Scuticociliatia</taxon>
        <taxon>Philasterida</taxon>
        <taxon>Pseudocohnilembidae</taxon>
        <taxon>Pseudocohnilembus</taxon>
    </lineage>
</organism>
<sequence length="987" mass="112581">MLKVCLCEKMYIVNSTQKDYKYHKQQHNQNQTFDKTLEIQKSYKNNDKNNTFLHNNNLKFVNLDGIINFEEIEIQNSEQSGNFDDITKNINKLKEDIEKNKQKQTNINIDINLDDFECDYLKDAKVKYTSYISKCKGQQFSSFTMINSQFTCSTQNPDFSLKFLNVSDVGAISIRDSIFQCQQINFSTFHNVYLSNIEFQTLGKGSSKNIANIFNITGQTINIEGFMYSKEKNYVCQLIAQYYTFSHLKLEFGYIYIKQNLKIKQDGENSDILQNQALELNSATLLSTYQLCYKKKVDTLQTRKQIFDFFFDFSFNNETEKMEATMNQTNSISPDFEKKFLENYSILILTPLNITTDSQTLIQGSRIGLFGNQFSLVKGAKIQASGQSCSMNSGVGKGVTFRTMDILCAGSGGSHGGYGGMGLPIILSTGSINYIQELQDCLYDSNTVMYLQEAFPYDISWCQGGSGGGFNTPIPQNYGLLGQGGGAVIIGVSEQIQIDGEILVSGQDSLTKVTYDYEYEQDLDGEIVYCGGAGSGGSIVLFSQIASGQGVLQVNGGNSCKQNNYLSGEGSGGNIQFIQLEWNKISDINQYEQFNGTVNISRGYRVLEQEFFQENSELKQLVFASQGNMMGEYCPPGYHFKYPAQCEKCPIQTFKTGIIGPCVTCLENPHKQLSQTKGNNKMSDCYNDQTSNILLIDPLIVYTNLMSGFIAPIFLVMFILILTIGYCFRKSYLKRKKFQQDVAFDFKNFTEDIVNDRALTDQLRKFDNWYLSPDLPLELEYLIVKDQYQKFMGKLNELLKITTFEITIIFIAGFLYFPLFWYLISNKRKKVWKRASIFVRDFEGVQGQNGQQIVTILENSENEKSSKFLSELYINKTKKGNTMEINFGIYVLNTYADVHQIQDYLQNNRISLLEEEDDDHQNLNDSMIISMYNQDMISFIDNSSSLGHVQQTDQSQRLLRRGLVKGDKLYIKNENEQKLSRLMRESD</sequence>
<dbReference type="EMBL" id="LDAU01000129">
    <property type="protein sequence ID" value="KRX03626.1"/>
    <property type="molecule type" value="Genomic_DNA"/>
</dbReference>
<dbReference type="PANTHER" id="PTHR31513:SF2">
    <property type="entry name" value="MRAZ"/>
    <property type="match status" value="1"/>
</dbReference>
<evidence type="ECO:0008006" key="4">
    <source>
        <dbReference type="Google" id="ProtNLM"/>
    </source>
</evidence>
<proteinExistence type="predicted"/>
<dbReference type="Proteomes" id="UP000054937">
    <property type="component" value="Unassembled WGS sequence"/>
</dbReference>
<feature type="transmembrane region" description="Helical" evidence="1">
    <location>
        <begin position="798"/>
        <end position="824"/>
    </location>
</feature>
<comment type="caution">
    <text evidence="2">The sequence shown here is derived from an EMBL/GenBank/DDBJ whole genome shotgun (WGS) entry which is preliminary data.</text>
</comment>
<name>A0A0V0QNE3_PSEPJ</name>
<reference evidence="2 3" key="1">
    <citation type="journal article" date="2015" name="Sci. Rep.">
        <title>Genome of the facultative scuticociliatosis pathogen Pseudocohnilembus persalinus provides insight into its virulence through horizontal gene transfer.</title>
        <authorList>
            <person name="Xiong J."/>
            <person name="Wang G."/>
            <person name="Cheng J."/>
            <person name="Tian M."/>
            <person name="Pan X."/>
            <person name="Warren A."/>
            <person name="Jiang C."/>
            <person name="Yuan D."/>
            <person name="Miao W."/>
        </authorList>
    </citation>
    <scope>NUCLEOTIDE SEQUENCE [LARGE SCALE GENOMIC DNA]</scope>
    <source>
        <strain evidence="2">36N120E</strain>
    </source>
</reference>
<feature type="transmembrane region" description="Helical" evidence="1">
    <location>
        <begin position="705"/>
        <end position="728"/>
    </location>
</feature>
<dbReference type="PANTHER" id="PTHR31513">
    <property type="entry name" value="EPHRIN TYPE-B RECEPTOR"/>
    <property type="match status" value="1"/>
</dbReference>
<keyword evidence="1" id="KW-0472">Membrane</keyword>
<gene>
    <name evidence="2" type="ORF">PPERSA_04178</name>
</gene>
<dbReference type="OrthoDB" id="122018at2759"/>
<evidence type="ECO:0000256" key="1">
    <source>
        <dbReference type="SAM" id="Phobius"/>
    </source>
</evidence>
<keyword evidence="3" id="KW-1185">Reference proteome</keyword>
<evidence type="ECO:0000313" key="3">
    <source>
        <dbReference type="Proteomes" id="UP000054937"/>
    </source>
</evidence>
<accession>A0A0V0QNE3</accession>
<protein>
    <recommendedName>
        <fullName evidence="4">Insulin-like growth factor binding protein, N-terminal</fullName>
    </recommendedName>
</protein>
<dbReference type="InParanoid" id="A0A0V0QNE3"/>
<dbReference type="AlphaFoldDB" id="A0A0V0QNE3"/>
<keyword evidence="1" id="KW-1133">Transmembrane helix</keyword>